<feature type="domain" description="FAD-binding" evidence="3">
    <location>
        <begin position="2"/>
        <end position="333"/>
    </location>
</feature>
<keyword evidence="5" id="KW-1185">Reference proteome</keyword>
<dbReference type="RefSeq" id="WP_263250014.1">
    <property type="nucleotide sequence ID" value="NZ_BAABLT010000034.1"/>
</dbReference>
<name>A0ABW3FIP8_9PSEU</name>
<evidence type="ECO:0000259" key="3">
    <source>
        <dbReference type="Pfam" id="PF01494"/>
    </source>
</evidence>
<dbReference type="PANTHER" id="PTHR13789:SF309">
    <property type="entry name" value="PUTATIVE (AFU_ORTHOLOGUE AFUA_6G14510)-RELATED"/>
    <property type="match status" value="1"/>
</dbReference>
<keyword evidence="1" id="KW-0560">Oxidoreductase</keyword>
<evidence type="ECO:0000313" key="5">
    <source>
        <dbReference type="Proteomes" id="UP001597018"/>
    </source>
</evidence>
<evidence type="ECO:0000256" key="1">
    <source>
        <dbReference type="ARBA" id="ARBA00023002"/>
    </source>
</evidence>
<proteinExistence type="predicted"/>
<dbReference type="Pfam" id="PF01494">
    <property type="entry name" value="FAD_binding_3"/>
    <property type="match status" value="1"/>
</dbReference>
<dbReference type="InterPro" id="IPR036188">
    <property type="entry name" value="FAD/NAD-bd_sf"/>
</dbReference>
<dbReference type="SUPFAM" id="SSF51905">
    <property type="entry name" value="FAD/NAD(P)-binding domain"/>
    <property type="match status" value="1"/>
</dbReference>
<protein>
    <submittedName>
        <fullName evidence="4">FAD-dependent oxidoreductase</fullName>
    </submittedName>
</protein>
<dbReference type="PRINTS" id="PR00420">
    <property type="entry name" value="RNGMNOXGNASE"/>
</dbReference>
<dbReference type="EMBL" id="JBHTIW010000001">
    <property type="protein sequence ID" value="MFD0918361.1"/>
    <property type="molecule type" value="Genomic_DNA"/>
</dbReference>
<evidence type="ECO:0000313" key="4">
    <source>
        <dbReference type="EMBL" id="MFD0918361.1"/>
    </source>
</evidence>
<gene>
    <name evidence="4" type="ORF">ACFQ16_01255</name>
</gene>
<evidence type="ECO:0000256" key="2">
    <source>
        <dbReference type="ARBA" id="ARBA00023033"/>
    </source>
</evidence>
<dbReference type="InterPro" id="IPR002938">
    <property type="entry name" value="FAD-bd"/>
</dbReference>
<dbReference type="InterPro" id="IPR050493">
    <property type="entry name" value="FAD-dep_Monooxygenase_BioMet"/>
</dbReference>
<dbReference type="PANTHER" id="PTHR13789">
    <property type="entry name" value="MONOOXYGENASE"/>
    <property type="match status" value="1"/>
</dbReference>
<organism evidence="4 5">
    <name type="scientific">Saccharopolyspora rosea</name>
    <dbReference type="NCBI Taxonomy" id="524884"/>
    <lineage>
        <taxon>Bacteria</taxon>
        <taxon>Bacillati</taxon>
        <taxon>Actinomycetota</taxon>
        <taxon>Actinomycetes</taxon>
        <taxon>Pseudonocardiales</taxon>
        <taxon>Pseudonocardiaceae</taxon>
        <taxon>Saccharopolyspora</taxon>
    </lineage>
</organism>
<dbReference type="Gene3D" id="3.50.50.60">
    <property type="entry name" value="FAD/NAD(P)-binding domain"/>
    <property type="match status" value="1"/>
</dbReference>
<comment type="caution">
    <text evidence="4">The sequence shown here is derived from an EMBL/GenBank/DDBJ whole genome shotgun (WGS) entry which is preliminary data.</text>
</comment>
<sequence>MRVLVVGAGIGGLAVANGLIGAGHRVAIFEHADALRTTGAGITVWSNGTAALRELGVAGVEDSGRVLRSLRSLTRSGRTLWEADLGAVTERLGSPTVQIPRRVLTARLAAALPDGVLHFGRQVTGVIEHPDRVELEFADGERVAGDVVIGADGQRSAVRRAVLGGGPARPTGWASWQGLTTSDLPVAHGHRTLNIAGRHAHCGLIPTGGGLLHWWFDMPWREGDPVLSVAQLRRAFRGWPEPVEALLDSVTDDDLGFFPHIRHRVPRVWGGPRTTLLGDAAHAMPPAVAQAANQTLEDAWLLTRFLTGVGGDPEPVLRAYERHRRPRAAKVSRTAALTSVQRNTPLQRLARFPGWLATHTQVATLRAGSNVLHGLAHPTPAPA</sequence>
<dbReference type="Proteomes" id="UP001597018">
    <property type="component" value="Unassembled WGS sequence"/>
</dbReference>
<reference evidence="5" key="1">
    <citation type="journal article" date="2019" name="Int. J. Syst. Evol. Microbiol.">
        <title>The Global Catalogue of Microorganisms (GCM) 10K type strain sequencing project: providing services to taxonomists for standard genome sequencing and annotation.</title>
        <authorList>
            <consortium name="The Broad Institute Genomics Platform"/>
            <consortium name="The Broad Institute Genome Sequencing Center for Infectious Disease"/>
            <person name="Wu L."/>
            <person name="Ma J."/>
        </authorList>
    </citation>
    <scope>NUCLEOTIDE SEQUENCE [LARGE SCALE GENOMIC DNA]</scope>
    <source>
        <strain evidence="5">CCUG 56401</strain>
    </source>
</reference>
<keyword evidence="2" id="KW-0503">Monooxygenase</keyword>
<accession>A0ABW3FIP8</accession>